<protein>
    <submittedName>
        <fullName evidence="11">TRAP-type mannitol/chloroaromatic compound transport system, small permease component</fullName>
    </submittedName>
</protein>
<evidence type="ECO:0000256" key="1">
    <source>
        <dbReference type="ARBA" id="ARBA00004429"/>
    </source>
</evidence>
<name>A0A1M5CHD2_9CLOT</name>
<organism evidence="11 12">
    <name type="scientific">Lactonifactor longoviformis DSM 17459</name>
    <dbReference type="NCBI Taxonomy" id="1122155"/>
    <lineage>
        <taxon>Bacteria</taxon>
        <taxon>Bacillati</taxon>
        <taxon>Bacillota</taxon>
        <taxon>Clostridia</taxon>
        <taxon>Eubacteriales</taxon>
        <taxon>Clostridiaceae</taxon>
        <taxon>Lactonifactor</taxon>
    </lineage>
</organism>
<feature type="transmembrane region" description="Helical" evidence="9">
    <location>
        <begin position="140"/>
        <end position="162"/>
    </location>
</feature>
<evidence type="ECO:0000256" key="9">
    <source>
        <dbReference type="SAM" id="Phobius"/>
    </source>
</evidence>
<dbReference type="PANTHER" id="PTHR35011">
    <property type="entry name" value="2,3-DIKETO-L-GULONATE TRAP TRANSPORTER SMALL PERMEASE PROTEIN YIAM"/>
    <property type="match status" value="1"/>
</dbReference>
<comment type="subcellular location">
    <subcellularLocation>
        <location evidence="1">Cell inner membrane</location>
        <topology evidence="1">Multi-pass membrane protein</topology>
    </subcellularLocation>
</comment>
<evidence type="ECO:0000256" key="4">
    <source>
        <dbReference type="ARBA" id="ARBA00022519"/>
    </source>
</evidence>
<dbReference type="GO" id="GO:0005886">
    <property type="term" value="C:plasma membrane"/>
    <property type="evidence" value="ECO:0007669"/>
    <property type="project" value="UniProtKB-SubCell"/>
</dbReference>
<dbReference type="EMBL" id="FQVI01000040">
    <property type="protein sequence ID" value="SHF54116.1"/>
    <property type="molecule type" value="Genomic_DNA"/>
</dbReference>
<keyword evidence="2" id="KW-0813">Transport</keyword>
<evidence type="ECO:0000313" key="12">
    <source>
        <dbReference type="Proteomes" id="UP000184245"/>
    </source>
</evidence>
<reference evidence="11 12" key="1">
    <citation type="submission" date="2016-11" db="EMBL/GenBank/DDBJ databases">
        <authorList>
            <person name="Jaros S."/>
            <person name="Januszkiewicz K."/>
            <person name="Wedrychowicz H."/>
        </authorList>
    </citation>
    <scope>NUCLEOTIDE SEQUENCE [LARGE SCALE GENOMIC DNA]</scope>
    <source>
        <strain evidence="11 12">DSM 17459</strain>
    </source>
</reference>
<dbReference type="STRING" id="1122155.SAMN02745158_04151"/>
<dbReference type="InterPro" id="IPR055348">
    <property type="entry name" value="DctQ"/>
</dbReference>
<comment type="similarity">
    <text evidence="8">Belongs to the TRAP transporter small permease family.</text>
</comment>
<dbReference type="AlphaFoldDB" id="A0A1M5CHD2"/>
<dbReference type="Pfam" id="PF04290">
    <property type="entry name" value="DctQ"/>
    <property type="match status" value="1"/>
</dbReference>
<dbReference type="InterPro" id="IPR007387">
    <property type="entry name" value="TRAP_DctQ"/>
</dbReference>
<dbReference type="OrthoDB" id="63744at2"/>
<dbReference type="Proteomes" id="UP000184245">
    <property type="component" value="Unassembled WGS sequence"/>
</dbReference>
<feature type="transmembrane region" description="Helical" evidence="9">
    <location>
        <begin position="21"/>
        <end position="42"/>
    </location>
</feature>
<gene>
    <name evidence="11" type="ORF">SAMN02745158_04151</name>
</gene>
<keyword evidence="7 9" id="KW-0472">Membrane</keyword>
<evidence type="ECO:0000259" key="10">
    <source>
        <dbReference type="Pfam" id="PF04290"/>
    </source>
</evidence>
<evidence type="ECO:0000313" key="11">
    <source>
        <dbReference type="EMBL" id="SHF54116.1"/>
    </source>
</evidence>
<evidence type="ECO:0000256" key="8">
    <source>
        <dbReference type="ARBA" id="ARBA00038436"/>
    </source>
</evidence>
<feature type="transmembrane region" description="Helical" evidence="9">
    <location>
        <begin position="54"/>
        <end position="74"/>
    </location>
</feature>
<evidence type="ECO:0000256" key="7">
    <source>
        <dbReference type="ARBA" id="ARBA00023136"/>
    </source>
</evidence>
<feature type="transmembrane region" description="Helical" evidence="9">
    <location>
        <begin position="95"/>
        <end position="120"/>
    </location>
</feature>
<keyword evidence="12" id="KW-1185">Reference proteome</keyword>
<keyword evidence="4" id="KW-0997">Cell inner membrane</keyword>
<sequence>MKAFMKIKTGYETFLSYYSSAGALLIAALMCVITFDVVARTFFNYSFQGTAEIVANSIVAIAFMQFAYCLAVGKHVRTTIIYDKANEKAKLYLDLFSYLIGFCVFVILIHPALEVFLAAVSSGEFEGEGALRIPTWPTKLAIFIGYVTLLIEYVIHILDTIFKIAGKNQEVKV</sequence>
<dbReference type="RefSeq" id="WP_072854677.1">
    <property type="nucleotide sequence ID" value="NZ_FQVI01000040.1"/>
</dbReference>
<proteinExistence type="inferred from homology"/>
<evidence type="ECO:0000256" key="2">
    <source>
        <dbReference type="ARBA" id="ARBA00022448"/>
    </source>
</evidence>
<evidence type="ECO:0000256" key="5">
    <source>
        <dbReference type="ARBA" id="ARBA00022692"/>
    </source>
</evidence>
<accession>A0A1M5CHD2</accession>
<feature type="domain" description="Tripartite ATP-independent periplasmic transporters DctQ component" evidence="10">
    <location>
        <begin position="29"/>
        <end position="160"/>
    </location>
</feature>
<keyword evidence="6 9" id="KW-1133">Transmembrane helix</keyword>
<evidence type="ECO:0000256" key="3">
    <source>
        <dbReference type="ARBA" id="ARBA00022475"/>
    </source>
</evidence>
<keyword evidence="3" id="KW-1003">Cell membrane</keyword>
<evidence type="ECO:0000256" key="6">
    <source>
        <dbReference type="ARBA" id="ARBA00022989"/>
    </source>
</evidence>
<keyword evidence="5 9" id="KW-0812">Transmembrane</keyword>